<gene>
    <name evidence="1" type="ORF">QUF89_14860</name>
</gene>
<proteinExistence type="predicted"/>
<protein>
    <submittedName>
        <fullName evidence="1">Uncharacterized protein</fullName>
    </submittedName>
</protein>
<comment type="caution">
    <text evidence="1">The sequence shown here is derived from an EMBL/GenBank/DDBJ whole genome shotgun (WGS) entry which is preliminary data.</text>
</comment>
<dbReference type="AlphaFoldDB" id="A0AAW7IPY4"/>
<accession>A0AAW7IPY4</accession>
<reference evidence="1" key="1">
    <citation type="submission" date="2023-06" db="EMBL/GenBank/DDBJ databases">
        <title>Comparative genomics of Bacillaceae isolates and their secondary metabolite potential.</title>
        <authorList>
            <person name="Song L."/>
            <person name="Nielsen L.J."/>
            <person name="Mohite O."/>
            <person name="Xu X."/>
            <person name="Weber T."/>
            <person name="Kovacs A.T."/>
        </authorList>
    </citation>
    <scope>NUCLEOTIDE SEQUENCE</scope>
    <source>
        <strain evidence="1">D8_B_37</strain>
    </source>
</reference>
<sequence length="65" mass="7344">MKGVCEYSKTKINGKILKEKQTQSFTTDMILALAIIFAKGVKPREKLRIKCCYSQLFAIATNQMA</sequence>
<name>A0AAW7IPY4_9BACI</name>
<organism evidence="1 2">
    <name type="scientific">Peribacillus simplex</name>
    <dbReference type="NCBI Taxonomy" id="1478"/>
    <lineage>
        <taxon>Bacteria</taxon>
        <taxon>Bacillati</taxon>
        <taxon>Bacillota</taxon>
        <taxon>Bacilli</taxon>
        <taxon>Bacillales</taxon>
        <taxon>Bacillaceae</taxon>
        <taxon>Peribacillus</taxon>
    </lineage>
</organism>
<dbReference type="EMBL" id="JAUCEY010000008">
    <property type="protein sequence ID" value="MDM5453456.1"/>
    <property type="molecule type" value="Genomic_DNA"/>
</dbReference>
<dbReference type="Proteomes" id="UP001234602">
    <property type="component" value="Unassembled WGS sequence"/>
</dbReference>
<evidence type="ECO:0000313" key="2">
    <source>
        <dbReference type="Proteomes" id="UP001234602"/>
    </source>
</evidence>
<evidence type="ECO:0000313" key="1">
    <source>
        <dbReference type="EMBL" id="MDM5453456.1"/>
    </source>
</evidence>